<protein>
    <submittedName>
        <fullName evidence="1">Uncharacterized protein</fullName>
    </submittedName>
</protein>
<proteinExistence type="predicted"/>
<evidence type="ECO:0000313" key="1">
    <source>
        <dbReference type="EMBL" id="KYQ55072.1"/>
    </source>
</evidence>
<name>A0A151X3U5_9HYME</name>
<reference evidence="1 2" key="1">
    <citation type="submission" date="2015-09" db="EMBL/GenBank/DDBJ databases">
        <title>Trachymyrmex zeteki WGS genome.</title>
        <authorList>
            <person name="Nygaard S."/>
            <person name="Hu H."/>
            <person name="Boomsma J."/>
            <person name="Zhang G."/>
        </authorList>
    </citation>
    <scope>NUCLEOTIDE SEQUENCE [LARGE SCALE GENOMIC DNA]</scope>
    <source>
        <strain evidence="1">Tzet28-1</strain>
        <tissue evidence="1">Whole body</tissue>
    </source>
</reference>
<sequence>MCARVYVHEVRRAWTTTCYAPRACIMYHASHRRTVNVQPTRGCRARTSDISSLDVGIR</sequence>
<keyword evidence="2" id="KW-1185">Reference proteome</keyword>
<accession>A0A151X3U5</accession>
<evidence type="ECO:0000313" key="2">
    <source>
        <dbReference type="Proteomes" id="UP000075809"/>
    </source>
</evidence>
<organism evidence="1 2">
    <name type="scientific">Mycetomoellerius zeteki</name>
    <dbReference type="NCBI Taxonomy" id="64791"/>
    <lineage>
        <taxon>Eukaryota</taxon>
        <taxon>Metazoa</taxon>
        <taxon>Ecdysozoa</taxon>
        <taxon>Arthropoda</taxon>
        <taxon>Hexapoda</taxon>
        <taxon>Insecta</taxon>
        <taxon>Pterygota</taxon>
        <taxon>Neoptera</taxon>
        <taxon>Endopterygota</taxon>
        <taxon>Hymenoptera</taxon>
        <taxon>Apocrita</taxon>
        <taxon>Aculeata</taxon>
        <taxon>Formicoidea</taxon>
        <taxon>Formicidae</taxon>
        <taxon>Myrmicinae</taxon>
        <taxon>Mycetomoellerius</taxon>
    </lineage>
</organism>
<gene>
    <name evidence="1" type="ORF">ALC60_06075</name>
</gene>
<dbReference type="Proteomes" id="UP000075809">
    <property type="component" value="Unassembled WGS sequence"/>
</dbReference>
<dbReference type="AlphaFoldDB" id="A0A151X3U5"/>
<dbReference type="EMBL" id="KQ982557">
    <property type="protein sequence ID" value="KYQ55072.1"/>
    <property type="molecule type" value="Genomic_DNA"/>
</dbReference>